<dbReference type="PROSITE" id="PS51354">
    <property type="entry name" value="GLUTAREDOXIN_2"/>
    <property type="match status" value="1"/>
</dbReference>
<evidence type="ECO:0000313" key="3">
    <source>
        <dbReference type="Proteomes" id="UP000187074"/>
    </source>
</evidence>
<feature type="domain" description="Glutaredoxin" evidence="1">
    <location>
        <begin position="6"/>
        <end position="63"/>
    </location>
</feature>
<protein>
    <submittedName>
        <fullName evidence="2">NrdH-redoxin</fullName>
    </submittedName>
</protein>
<dbReference type="AlphaFoldDB" id="A0A1R1B8J0"/>
<evidence type="ECO:0000259" key="1">
    <source>
        <dbReference type="Pfam" id="PF00462"/>
    </source>
</evidence>
<dbReference type="InterPro" id="IPR036249">
    <property type="entry name" value="Thioredoxin-like_sf"/>
</dbReference>
<dbReference type="GO" id="GO:0009055">
    <property type="term" value="F:electron transfer activity"/>
    <property type="evidence" value="ECO:0007669"/>
    <property type="project" value="TreeGrafter"/>
</dbReference>
<dbReference type="Pfam" id="PF00462">
    <property type="entry name" value="Glutaredoxin"/>
    <property type="match status" value="1"/>
</dbReference>
<organism evidence="2 3">
    <name type="scientific">Paenibacillus lautus</name>
    <name type="common">Bacillus lautus</name>
    <dbReference type="NCBI Taxonomy" id="1401"/>
    <lineage>
        <taxon>Bacteria</taxon>
        <taxon>Bacillati</taxon>
        <taxon>Bacillota</taxon>
        <taxon>Bacilli</taxon>
        <taxon>Bacillales</taxon>
        <taxon>Paenibacillaceae</taxon>
        <taxon>Paenibacillus</taxon>
    </lineage>
</organism>
<dbReference type="PANTHER" id="PTHR34386">
    <property type="entry name" value="GLUTAREDOXIN"/>
    <property type="match status" value="1"/>
</dbReference>
<dbReference type="InterPro" id="IPR002109">
    <property type="entry name" value="Glutaredoxin"/>
</dbReference>
<comment type="caution">
    <text evidence="2">The sequence shown here is derived from an EMBL/GenBank/DDBJ whole genome shotgun (WGS) entry which is preliminary data.</text>
</comment>
<sequence length="79" mass="9312">MTEPLKIYTIPTCSDCHHAKRYFKEQEVPYTEYDCTQNPEYPEEVRRLTGKQIVPTIVIGDNVFIGFADNFQEIRELIK</sequence>
<dbReference type="GO" id="GO:0045454">
    <property type="term" value="P:cell redox homeostasis"/>
    <property type="evidence" value="ECO:0007669"/>
    <property type="project" value="TreeGrafter"/>
</dbReference>
<dbReference type="RefSeq" id="WP_076320803.1">
    <property type="nucleotide sequence ID" value="NZ_BOSB01000002.1"/>
</dbReference>
<accession>A0A1R1B8J0</accession>
<evidence type="ECO:0000313" key="2">
    <source>
        <dbReference type="EMBL" id="OME96439.1"/>
    </source>
</evidence>
<gene>
    <name evidence="2" type="ORF">BK123_02305</name>
</gene>
<dbReference type="STRING" id="1401.BK123_02305"/>
<name>A0A1R1B8J0_PAELA</name>
<dbReference type="Gene3D" id="3.40.30.10">
    <property type="entry name" value="Glutaredoxin"/>
    <property type="match status" value="1"/>
</dbReference>
<dbReference type="Proteomes" id="UP000187074">
    <property type="component" value="Unassembled WGS sequence"/>
</dbReference>
<dbReference type="EMBL" id="MRTF01000001">
    <property type="protein sequence ID" value="OME96439.1"/>
    <property type="molecule type" value="Genomic_DNA"/>
</dbReference>
<dbReference type="CDD" id="cd02976">
    <property type="entry name" value="NrdH"/>
    <property type="match status" value="1"/>
</dbReference>
<reference evidence="2 3" key="1">
    <citation type="submission" date="2016-11" db="EMBL/GenBank/DDBJ databases">
        <title>Paenibacillus species isolates.</title>
        <authorList>
            <person name="Beno S.M."/>
        </authorList>
    </citation>
    <scope>NUCLEOTIDE SEQUENCE [LARGE SCALE GENOMIC DNA]</scope>
    <source>
        <strain evidence="2 3">FSL F4-0100</strain>
    </source>
</reference>
<dbReference type="SUPFAM" id="SSF52833">
    <property type="entry name" value="Thioredoxin-like"/>
    <property type="match status" value="1"/>
</dbReference>
<dbReference type="PANTHER" id="PTHR34386:SF1">
    <property type="entry name" value="GLUTAREDOXIN-LIKE PROTEIN NRDH"/>
    <property type="match status" value="1"/>
</dbReference>
<dbReference type="InterPro" id="IPR051548">
    <property type="entry name" value="Grx-like_ET"/>
</dbReference>
<dbReference type="OrthoDB" id="9795531at2"/>
<proteinExistence type="predicted"/>